<sequence>MGTKKGIQVWNNLRVYLRYVVLHFIKQNEVAVAPSLWLEWNNEVLFCYWPNTNAGAMVKKCVIPDKQLWAKHEVRVFSDTDSYKLARHRAQKATLRTYERSYHQDDSEKKNSSPRNPEEHSIILVGLM</sequence>
<evidence type="ECO:0000313" key="2">
    <source>
        <dbReference type="EMBL" id="KAI7810670.1"/>
    </source>
</evidence>
<comment type="caution">
    <text evidence="2">The sequence shown here is derived from an EMBL/GenBank/DDBJ whole genome shotgun (WGS) entry which is preliminary data.</text>
</comment>
<accession>A0A9W8C8B1</accession>
<proteinExistence type="predicted"/>
<evidence type="ECO:0000256" key="1">
    <source>
        <dbReference type="SAM" id="MobiDB-lite"/>
    </source>
</evidence>
<gene>
    <name evidence="2" type="ORF">IRJ41_005081</name>
</gene>
<evidence type="ECO:0000313" key="3">
    <source>
        <dbReference type="Proteomes" id="UP001059041"/>
    </source>
</evidence>
<dbReference type="AlphaFoldDB" id="A0A9W8C8B1"/>
<feature type="compositionally biased region" description="Basic and acidic residues" evidence="1">
    <location>
        <begin position="97"/>
        <end position="120"/>
    </location>
</feature>
<dbReference type="EMBL" id="JAFHDT010000004">
    <property type="protein sequence ID" value="KAI7810670.1"/>
    <property type="molecule type" value="Genomic_DNA"/>
</dbReference>
<feature type="region of interest" description="Disordered" evidence="1">
    <location>
        <begin position="95"/>
        <end position="120"/>
    </location>
</feature>
<organism evidence="2 3">
    <name type="scientific">Triplophysa rosa</name>
    <name type="common">Cave loach</name>
    <dbReference type="NCBI Taxonomy" id="992332"/>
    <lineage>
        <taxon>Eukaryota</taxon>
        <taxon>Metazoa</taxon>
        <taxon>Chordata</taxon>
        <taxon>Craniata</taxon>
        <taxon>Vertebrata</taxon>
        <taxon>Euteleostomi</taxon>
        <taxon>Actinopterygii</taxon>
        <taxon>Neopterygii</taxon>
        <taxon>Teleostei</taxon>
        <taxon>Ostariophysi</taxon>
        <taxon>Cypriniformes</taxon>
        <taxon>Nemacheilidae</taxon>
        <taxon>Triplophysa</taxon>
    </lineage>
</organism>
<keyword evidence="3" id="KW-1185">Reference proteome</keyword>
<name>A0A9W8C8B1_TRIRA</name>
<reference evidence="2" key="1">
    <citation type="submission" date="2021-02" db="EMBL/GenBank/DDBJ databases">
        <title>Comparative genomics reveals that relaxation of natural selection precedes convergent phenotypic evolution of cavefish.</title>
        <authorList>
            <person name="Peng Z."/>
        </authorList>
    </citation>
    <scope>NUCLEOTIDE SEQUENCE</scope>
    <source>
        <tissue evidence="2">Muscle</tissue>
    </source>
</reference>
<protein>
    <submittedName>
        <fullName evidence="2">Uncharacterized protein</fullName>
    </submittedName>
</protein>
<dbReference type="Proteomes" id="UP001059041">
    <property type="component" value="Linkage Group LG4"/>
</dbReference>